<feature type="domain" description="VHS" evidence="10">
    <location>
        <begin position="17"/>
        <end position="145"/>
    </location>
</feature>
<dbReference type="Gene3D" id="1.20.5.1940">
    <property type="match status" value="1"/>
</dbReference>
<feature type="compositionally biased region" description="Polar residues" evidence="8">
    <location>
        <begin position="662"/>
        <end position="671"/>
    </location>
</feature>
<dbReference type="InterPro" id="IPR003903">
    <property type="entry name" value="UIM_dom"/>
</dbReference>
<evidence type="ECO:0000256" key="8">
    <source>
        <dbReference type="SAM" id="MobiDB-lite"/>
    </source>
</evidence>
<protein>
    <submittedName>
        <fullName evidence="11">Signal transducing adapter molecule 1</fullName>
    </submittedName>
</protein>
<keyword evidence="3 7" id="KW-0728">SH3 domain</keyword>
<evidence type="ECO:0000259" key="10">
    <source>
        <dbReference type="PROSITE" id="PS50179"/>
    </source>
</evidence>
<dbReference type="InterPro" id="IPR002014">
    <property type="entry name" value="VHS_dom"/>
</dbReference>
<feature type="region of interest" description="Disordered" evidence="8">
    <location>
        <begin position="652"/>
        <end position="671"/>
    </location>
</feature>
<dbReference type="CDD" id="cd03568">
    <property type="entry name" value="VHS_STAM"/>
    <property type="match status" value="1"/>
</dbReference>
<evidence type="ECO:0000259" key="9">
    <source>
        <dbReference type="PROSITE" id="PS50002"/>
    </source>
</evidence>
<dbReference type="Pfam" id="PF00018">
    <property type="entry name" value="SH3_1"/>
    <property type="match status" value="1"/>
</dbReference>
<evidence type="ECO:0000256" key="4">
    <source>
        <dbReference type="ARBA" id="ARBA00022448"/>
    </source>
</evidence>
<comment type="subcellular location">
    <subcellularLocation>
        <location evidence="1">Endosome</location>
    </subcellularLocation>
</comment>
<dbReference type="Pfam" id="PF02809">
    <property type="entry name" value="UIM"/>
    <property type="match status" value="1"/>
</dbReference>
<dbReference type="SMART" id="SM00288">
    <property type="entry name" value="VHS"/>
    <property type="match status" value="1"/>
</dbReference>
<dbReference type="Gene3D" id="1.25.40.90">
    <property type="match status" value="1"/>
</dbReference>
<dbReference type="SMART" id="SM00326">
    <property type="entry name" value="SH3"/>
    <property type="match status" value="1"/>
</dbReference>
<evidence type="ECO:0000256" key="5">
    <source>
        <dbReference type="ARBA" id="ARBA00022753"/>
    </source>
</evidence>
<dbReference type="GO" id="GO:0043130">
    <property type="term" value="F:ubiquitin binding"/>
    <property type="evidence" value="ECO:0007669"/>
    <property type="project" value="InterPro"/>
</dbReference>
<reference evidence="11" key="1">
    <citation type="submission" date="2014-11" db="EMBL/GenBank/DDBJ databases">
        <authorList>
            <person name="Geib S."/>
        </authorList>
    </citation>
    <scope>NUCLEOTIDE SEQUENCE</scope>
</reference>
<dbReference type="PANTHER" id="PTHR45929">
    <property type="entry name" value="JAK PATHWAY SIGNAL TRANSDUCTION ADAPTOR MOLECULE"/>
    <property type="match status" value="1"/>
</dbReference>
<evidence type="ECO:0000256" key="7">
    <source>
        <dbReference type="PROSITE-ProRule" id="PRU00192"/>
    </source>
</evidence>
<feature type="region of interest" description="Disordered" evidence="8">
    <location>
        <begin position="228"/>
        <end position="247"/>
    </location>
</feature>
<dbReference type="GO" id="GO:0035091">
    <property type="term" value="F:phosphatidylinositol binding"/>
    <property type="evidence" value="ECO:0007669"/>
    <property type="project" value="InterPro"/>
</dbReference>
<proteinExistence type="inferred from homology"/>
<dbReference type="PROSITE" id="PS50179">
    <property type="entry name" value="VHS"/>
    <property type="match status" value="1"/>
</dbReference>
<name>A0A0A1XT30_ZEUCU</name>
<reference evidence="11" key="2">
    <citation type="journal article" date="2015" name="Gigascience">
        <title>Reconstructing a comprehensive transcriptome assembly of a white-pupal translocated strain of the pest fruit fly Bactrocera cucurbitae.</title>
        <authorList>
            <person name="Sim S.B."/>
            <person name="Calla B."/>
            <person name="Hall B."/>
            <person name="DeRego T."/>
            <person name="Geib S.M."/>
        </authorList>
    </citation>
    <scope>NUCLEOTIDE SEQUENCE</scope>
</reference>
<evidence type="ECO:0000313" key="11">
    <source>
        <dbReference type="EMBL" id="JAD13723.1"/>
    </source>
</evidence>
<dbReference type="GO" id="GO:0033565">
    <property type="term" value="C:ESCRT-0 complex"/>
    <property type="evidence" value="ECO:0007669"/>
    <property type="project" value="TreeGrafter"/>
</dbReference>
<evidence type="ECO:0000256" key="1">
    <source>
        <dbReference type="ARBA" id="ARBA00004177"/>
    </source>
</evidence>
<evidence type="ECO:0000256" key="3">
    <source>
        <dbReference type="ARBA" id="ARBA00022443"/>
    </source>
</evidence>
<dbReference type="PANTHER" id="PTHR45929:SF3">
    <property type="entry name" value="JAK PATHWAY SIGNAL TRANSDUCTION ADAPTOR MOLECULE"/>
    <property type="match status" value="1"/>
</dbReference>
<dbReference type="Gene3D" id="2.30.30.40">
    <property type="entry name" value="SH3 Domains"/>
    <property type="match status" value="1"/>
</dbReference>
<keyword evidence="6" id="KW-0653">Protein transport</keyword>
<gene>
    <name evidence="11" type="primary">Stam</name>
    <name evidence="11" type="ORF">g.42591</name>
</gene>
<dbReference type="PRINTS" id="PR00452">
    <property type="entry name" value="SH3DOMAIN"/>
</dbReference>
<sequence length="751" mass="81331">MGIFGQSTPFDADIDKATSETNTNENWSLILDVCDKVSSNPRSAKDCLKAIMKRMGHADPHVVMQALTLLDACVNNCGKPFHLEIASREFENEFRRLLSKAQPKVSLKMRQVLKNWAESDFKNDPELNLIPSLFMKLRHEGYDFSNLNEKPAKSAAKLTALKDPNVVSSQQEEDDIAKAIELSLKETKNSPKLQSSSNAGAASSGSTNAASAYSSLYPSFSGSGSLASITSTGGASNNSTNSQPEPRKVRALYDFEAAEENELTFFSGEIIHVVDDSDPNWWKGYNQRGEGLFPSNFVTADLSVDPDRLDINQQNKTKKSVQFEDDAKALQLKTEAAAAAVAEQRIEIDEEKIDRLLHLLHEANPEDPSQDSEEMLRLEQEVHQMGPLIDTELERVDRKHAQLTQLSSDLVDAINLYHSLMRDDRMAMPGGPQAAGYLGGLPPMAGALPGLGYQGVPNPQMLYGAAGYPGNANFPPHMQPGAHMPTHNYGMQSLPYANPAQLPGNVAPVTTQNTLNQNAVSTAAPVPTAGAYSIPQQYQNGHVNASQLNGNVAGGVGLNSLPPSMASLPYMGAAPQLPATSAPPASEQQQMPQSTMAAANNYNTVPQLQQLSNMQALQSLPHMPQYPNGINDGVNAIPPDQLHQQPQFPHHLQQHPQHYGTLPSSQPQPQNAFMTSPPTTATGMAPPPPTGMLPPTGHGMHNPTNGGDQFSQLQQQMAAISLAGGINQPVTQNFLVQNDPKHNIPIYQQQR</sequence>
<dbReference type="PROSITE" id="PS50002">
    <property type="entry name" value="SH3"/>
    <property type="match status" value="1"/>
</dbReference>
<dbReference type="Pfam" id="PF00790">
    <property type="entry name" value="VHS"/>
    <property type="match status" value="1"/>
</dbReference>
<keyword evidence="4" id="KW-0813">Transport</keyword>
<dbReference type="GO" id="GO:0043328">
    <property type="term" value="P:protein transport to vacuole involved in ubiquitin-dependent protein catabolic process via the multivesicular body sorting pathway"/>
    <property type="evidence" value="ECO:0007669"/>
    <property type="project" value="TreeGrafter"/>
</dbReference>
<dbReference type="PROSITE" id="PS50330">
    <property type="entry name" value="UIM"/>
    <property type="match status" value="1"/>
</dbReference>
<dbReference type="CDD" id="cd21388">
    <property type="entry name" value="GAT_STAM"/>
    <property type="match status" value="1"/>
</dbReference>
<dbReference type="InterPro" id="IPR036028">
    <property type="entry name" value="SH3-like_dom_sf"/>
</dbReference>
<dbReference type="CDD" id="cd11820">
    <property type="entry name" value="SH3_STAM"/>
    <property type="match status" value="1"/>
</dbReference>
<accession>A0A0A1XT30</accession>
<dbReference type="AlphaFoldDB" id="A0A0A1XT30"/>
<comment type="similarity">
    <text evidence="2">Belongs to the STAM family.</text>
</comment>
<dbReference type="SMART" id="SM00726">
    <property type="entry name" value="UIM"/>
    <property type="match status" value="1"/>
</dbReference>
<dbReference type="SUPFAM" id="SSF50044">
    <property type="entry name" value="SH3-domain"/>
    <property type="match status" value="1"/>
</dbReference>
<dbReference type="EMBL" id="GBXI01000569">
    <property type="protein sequence ID" value="JAD13723.1"/>
    <property type="molecule type" value="Transcribed_RNA"/>
</dbReference>
<dbReference type="InterPro" id="IPR001452">
    <property type="entry name" value="SH3_domain"/>
</dbReference>
<feature type="compositionally biased region" description="Low complexity" evidence="8">
    <location>
        <begin position="228"/>
        <end position="242"/>
    </location>
</feature>
<organism evidence="11">
    <name type="scientific">Zeugodacus cucurbitae</name>
    <name type="common">Melon fruit fly</name>
    <name type="synonym">Bactrocera cucurbitae</name>
    <dbReference type="NCBI Taxonomy" id="28588"/>
    <lineage>
        <taxon>Eukaryota</taxon>
        <taxon>Metazoa</taxon>
        <taxon>Ecdysozoa</taxon>
        <taxon>Arthropoda</taxon>
        <taxon>Hexapoda</taxon>
        <taxon>Insecta</taxon>
        <taxon>Pterygota</taxon>
        <taxon>Neoptera</taxon>
        <taxon>Endopterygota</taxon>
        <taxon>Diptera</taxon>
        <taxon>Brachycera</taxon>
        <taxon>Muscomorpha</taxon>
        <taxon>Tephritoidea</taxon>
        <taxon>Tephritidae</taxon>
        <taxon>Zeugodacus</taxon>
        <taxon>Zeugodacus</taxon>
    </lineage>
</organism>
<dbReference type="InterPro" id="IPR050670">
    <property type="entry name" value="STAM"/>
</dbReference>
<dbReference type="FunFam" id="1.25.40.90:FF:000009">
    <property type="entry name" value="Putative signal transducing adapter molecule 1"/>
    <property type="match status" value="1"/>
</dbReference>
<dbReference type="SUPFAM" id="SSF48464">
    <property type="entry name" value="ENTH/VHS domain"/>
    <property type="match status" value="1"/>
</dbReference>
<evidence type="ECO:0000256" key="6">
    <source>
        <dbReference type="ARBA" id="ARBA00022927"/>
    </source>
</evidence>
<feature type="domain" description="SH3" evidence="9">
    <location>
        <begin position="244"/>
        <end position="303"/>
    </location>
</feature>
<evidence type="ECO:0000256" key="2">
    <source>
        <dbReference type="ARBA" id="ARBA00009666"/>
    </source>
</evidence>
<dbReference type="InterPro" id="IPR008942">
    <property type="entry name" value="ENTH_VHS"/>
</dbReference>
<keyword evidence="5" id="KW-0967">Endosome</keyword>